<name>A0A074IYU2_STRSL</name>
<keyword evidence="3 5" id="KW-0808">Transferase</keyword>
<organism evidence="8 9">
    <name type="scientific">Streptococcus salivarius</name>
    <dbReference type="NCBI Taxonomy" id="1304"/>
    <lineage>
        <taxon>Bacteria</taxon>
        <taxon>Bacillati</taxon>
        <taxon>Bacillota</taxon>
        <taxon>Bacilli</taxon>
        <taxon>Lactobacillales</taxon>
        <taxon>Streptococcaceae</taxon>
        <taxon>Streptococcus</taxon>
    </lineage>
</organism>
<evidence type="ECO:0000259" key="7">
    <source>
        <dbReference type="Pfam" id="PF26337"/>
    </source>
</evidence>
<dbReference type="AlphaFoldDB" id="A0A074IYU2"/>
<evidence type="ECO:0000256" key="4">
    <source>
        <dbReference type="ARBA" id="ARBA00022741"/>
    </source>
</evidence>
<comment type="pathway">
    <text evidence="1 5">Protein modification; protein glycosylation.</text>
</comment>
<comment type="function">
    <text evidence="5">Required for polymorphic O-glycosylation of the serine-rich repeat protein in this bacteria. Catalyzes the second step in glycosylation by transferring glucose from UDP-glucose to the terminal GlcNAc moiety of the 3-O-(N-acetyl-alpha-D-glucosaminyl)-L-seryl-[protein] resulting from the first glycosylation step.</text>
</comment>
<evidence type="ECO:0000256" key="3">
    <source>
        <dbReference type="ARBA" id="ARBA00022679"/>
    </source>
</evidence>
<keyword evidence="2 5" id="KW-0328">Glycosyltransferase</keyword>
<dbReference type="Gene3D" id="3.40.50.2000">
    <property type="entry name" value="Glycogen Phosphorylase B"/>
    <property type="match status" value="2"/>
</dbReference>
<proteinExistence type="inferred from homology"/>
<keyword evidence="4 5" id="KW-0547">Nucleotide-binding</keyword>
<feature type="binding site" evidence="5">
    <location>
        <position position="179"/>
    </location>
    <ligand>
        <name>UDP</name>
        <dbReference type="ChEBI" id="CHEBI:58223"/>
    </ligand>
</feature>
<evidence type="ECO:0000259" key="6">
    <source>
        <dbReference type="Pfam" id="PF26334"/>
    </source>
</evidence>
<dbReference type="UniPathway" id="UPA00378"/>
<dbReference type="GO" id="GO:0000166">
    <property type="term" value="F:nucleotide binding"/>
    <property type="evidence" value="ECO:0007669"/>
    <property type="project" value="UniProtKB-KW"/>
</dbReference>
<reference evidence="8 9" key="1">
    <citation type="submission" date="2014-04" db="EMBL/GenBank/DDBJ databases">
        <title>Variable characteristics of bacteriocin-producing Streptococcus salivarius strains isolated from Malaysian subjects.</title>
        <authorList>
            <person name="Philip K."/>
            <person name="Barbour A."/>
        </authorList>
    </citation>
    <scope>NUCLEOTIDE SEQUENCE [LARGE SCALE GENOMIC DNA]</scope>
    <source>
        <strain evidence="8 9">NU10</strain>
    </source>
</reference>
<dbReference type="GO" id="GO:0035251">
    <property type="term" value="F:UDP-glucosyltransferase activity"/>
    <property type="evidence" value="ECO:0007669"/>
    <property type="project" value="UniProtKB-UniRule"/>
</dbReference>
<dbReference type="HAMAP" id="MF_00841">
    <property type="entry name" value="Gtf3"/>
    <property type="match status" value="1"/>
</dbReference>
<dbReference type="Proteomes" id="UP000027855">
    <property type="component" value="Unassembled WGS sequence"/>
</dbReference>
<comment type="caution">
    <text evidence="5">Lacks conserved residue(s) required for the propagation of feature annotation.</text>
</comment>
<sequence>MRVHFTNLFGQSSRSVALIAQNDTMKIARELGANELGIYFYDSSQEPDGELNSRFDGIVAGLSVGDIVFFQSPSWNGSEWDSRLLRKFKAVNAKTVMFIHDVPPLMFDSNYYLMSSYIDMYNLCDVVVVPSEKMRDRLIEEGLTVEKIIIQKLWDLPHSLDLHQPAFQKKMIFAGNPTRFPHILDWKQTTPLHVYADKQEDKDYSKVHLEGWRNKHELLLELSKGGFGLVWGNSEKPEDELDYYKMNISYKLSTYLAAGLPVIVPDYLSNADYVKEHGLGFVVSSLEEADRCIQECTEEQYAQMVANARHTAYLISNGYFTKKLFIDAIMALS</sequence>
<accession>A0A074IYU2</accession>
<comment type="subunit">
    <text evidence="5">Homotetramer; a dimer of dimers.</text>
</comment>
<evidence type="ECO:0000313" key="8">
    <source>
        <dbReference type="EMBL" id="KEO45235.1"/>
    </source>
</evidence>
<evidence type="ECO:0000256" key="5">
    <source>
        <dbReference type="HAMAP-Rule" id="MF_00841"/>
    </source>
</evidence>
<dbReference type="InterPro" id="IPR058591">
    <property type="entry name" value="Gtf3_N"/>
</dbReference>
<evidence type="ECO:0000256" key="1">
    <source>
        <dbReference type="ARBA" id="ARBA00004922"/>
    </source>
</evidence>
<protein>
    <recommendedName>
        <fullName evidence="5">Glucosyltransferase 3</fullName>
        <ecNumber evidence="5">2.4.1.-</ecNumber>
    </recommendedName>
</protein>
<feature type="domain" description="Glucosyltransferase 3-like N-terminal" evidence="6">
    <location>
        <begin position="3"/>
        <end position="152"/>
    </location>
</feature>
<evidence type="ECO:0000256" key="2">
    <source>
        <dbReference type="ARBA" id="ARBA00022676"/>
    </source>
</evidence>
<feature type="binding site" evidence="5">
    <location>
        <begin position="249"/>
        <end position="254"/>
    </location>
    <ligand>
        <name>UDP</name>
        <dbReference type="ChEBI" id="CHEBI:58223"/>
    </ligand>
</feature>
<dbReference type="SUPFAM" id="SSF53756">
    <property type="entry name" value="UDP-Glycosyltransferase/glycogen phosphorylase"/>
    <property type="match status" value="1"/>
</dbReference>
<dbReference type="PIRSF" id="PIRSF007023">
    <property type="entry name" value="UDP-Galf_transf"/>
    <property type="match status" value="1"/>
</dbReference>
<dbReference type="RefSeq" id="WP_037601940.1">
    <property type="nucleotide sequence ID" value="NZ_JADMQU010000016.1"/>
</dbReference>
<dbReference type="Pfam" id="PF26337">
    <property type="entry name" value="Gtf3_C"/>
    <property type="match status" value="1"/>
</dbReference>
<gene>
    <name evidence="5" type="primary">gtf3</name>
    <name evidence="8" type="ORF">DL07_02355</name>
</gene>
<comment type="domain">
    <text evidence="5">Dimerizes via the C-terminus; dimerization is required for tetramer formation. Binds protein substrate via an exposed loop in the N-terminus.</text>
</comment>
<dbReference type="Pfam" id="PF26334">
    <property type="entry name" value="Gtf3_N"/>
    <property type="match status" value="1"/>
</dbReference>
<dbReference type="EC" id="2.4.1.-" evidence="5"/>
<feature type="domain" description="Glucosyltransferase 3-like C-terminal" evidence="7">
    <location>
        <begin position="171"/>
        <end position="328"/>
    </location>
</feature>
<dbReference type="EMBL" id="JJMT01000013">
    <property type="protein sequence ID" value="KEO45235.1"/>
    <property type="molecule type" value="Genomic_DNA"/>
</dbReference>
<evidence type="ECO:0000313" key="9">
    <source>
        <dbReference type="Proteomes" id="UP000027855"/>
    </source>
</evidence>
<dbReference type="InterPro" id="IPR058592">
    <property type="entry name" value="Gtf3_C"/>
</dbReference>
<comment type="similarity">
    <text evidence="5">Belongs to the Gtf3 glucosyltransferase family.</text>
</comment>
<comment type="caution">
    <text evidence="8">The sequence shown here is derived from an EMBL/GenBank/DDBJ whole genome shotgun (WGS) entry which is preliminary data.</text>
</comment>
<dbReference type="InterPro" id="IPR043676">
    <property type="entry name" value="Gtf3"/>
</dbReference>